<gene>
    <name evidence="1" type="ORF">BN980_GECA03s07270g</name>
</gene>
<evidence type="ECO:0000313" key="1">
    <source>
        <dbReference type="EMBL" id="CDO52759.1"/>
    </source>
</evidence>
<reference evidence="1" key="1">
    <citation type="submission" date="2014-03" db="EMBL/GenBank/DDBJ databases">
        <authorList>
            <person name="Casaregola S."/>
        </authorList>
    </citation>
    <scope>NUCLEOTIDE SEQUENCE [LARGE SCALE GENOMIC DNA]</scope>
    <source>
        <strain evidence="1">CLIB 918</strain>
    </source>
</reference>
<dbReference type="AlphaFoldDB" id="A0A0J9X6C9"/>
<keyword evidence="2" id="KW-1185">Reference proteome</keyword>
<proteinExistence type="predicted"/>
<name>A0A0J9X6C9_GEOCN</name>
<evidence type="ECO:0000313" key="2">
    <source>
        <dbReference type="Proteomes" id="UP000242525"/>
    </source>
</evidence>
<accession>A0A0J9X6C9</accession>
<comment type="caution">
    <text evidence="1">The sequence shown here is derived from an EMBL/GenBank/DDBJ whole genome shotgun (WGS) entry which is preliminary data.</text>
</comment>
<dbReference type="Proteomes" id="UP000242525">
    <property type="component" value="Unassembled WGS sequence"/>
</dbReference>
<sequence>MHRISKTLNLIQKAWYSCLTKNTKSQYRCNLSRPSLLIQLPTEILSKIILELLNEWSLTRTLKITYLRGHIDLFENLPELSTHRMIPLSQVNTLFYELVWSIAFKYSYWDEKVETPKKHVQGKAMIRREPFVFSQNMLKSRGIDPVNKFYITGSLCEKRLRFVQNLMMDEIPFLFKSVGKGLQRSFTYPKLQYLTRLRITTCFVYETADKYETIERRFPKYWKKNHCRFQNMGIKIPYFYNDKLSQQTTDKLAIETKIRIYYAILICTAVAKMVSQLDHPVKCTIFNGNCIGGLHILLWCFAKENIISQVDTLQLCVSSKYNNCNVCAKLFELLNLDQLNLIHTKHGFITQELATLLIENNPGLRVLYCDDSNVTHINFSRNLELLKVGSRPFFWSLKIPLSQQFPRLIELYLNFQAHINERYINRKLMHLPTLKTLRVSGVVYMNTKLICCLLESNPTVTVFSIYTRDPYELLESLYRNMSHIKLLDISYQNLWQEVHYRELDIESLLDVILTNASSLEMVMIHKSLETKPILFSKLATKLTSEYEGNTKYLRYLYIFTDNRNRNELDIQTPASNFFADLEHDTSQLSPYNPDVKQTYRIDCVMFKNEMDTKRCRLEIDVRGIQKLVESHQVNNAQSKRVSTTTVSAENVSR</sequence>
<dbReference type="SUPFAM" id="SSF52047">
    <property type="entry name" value="RNI-like"/>
    <property type="match status" value="1"/>
</dbReference>
<dbReference type="EMBL" id="CCBN010000003">
    <property type="protein sequence ID" value="CDO52759.1"/>
    <property type="molecule type" value="Genomic_DNA"/>
</dbReference>
<organism evidence="1 2">
    <name type="scientific">Geotrichum candidum</name>
    <name type="common">Oospora lactis</name>
    <name type="synonym">Dipodascus geotrichum</name>
    <dbReference type="NCBI Taxonomy" id="1173061"/>
    <lineage>
        <taxon>Eukaryota</taxon>
        <taxon>Fungi</taxon>
        <taxon>Dikarya</taxon>
        <taxon>Ascomycota</taxon>
        <taxon>Saccharomycotina</taxon>
        <taxon>Dipodascomycetes</taxon>
        <taxon>Dipodascales</taxon>
        <taxon>Dipodascaceae</taxon>
        <taxon>Geotrichum</taxon>
    </lineage>
</organism>
<protein>
    <submittedName>
        <fullName evidence="1">Uncharacterized protein</fullName>
    </submittedName>
</protein>